<feature type="compositionally biased region" description="Basic and acidic residues" evidence="7">
    <location>
        <begin position="128"/>
        <end position="140"/>
    </location>
</feature>
<evidence type="ECO:0000313" key="13">
    <source>
        <dbReference type="RefSeq" id="XP_029123150.1"/>
    </source>
</evidence>
<keyword evidence="5" id="KW-0804">Transcription</keyword>
<comment type="subcellular location">
    <subcellularLocation>
        <location evidence="1">Nucleus</location>
    </subcellularLocation>
</comment>
<keyword evidence="6" id="KW-0539">Nucleus</keyword>
<evidence type="ECO:0000256" key="7">
    <source>
        <dbReference type="SAM" id="MobiDB-lite"/>
    </source>
</evidence>
<keyword evidence="3" id="KW-0805">Transcription regulation</keyword>
<dbReference type="GO" id="GO:0005634">
    <property type="term" value="C:nucleus"/>
    <property type="evidence" value="ECO:0007669"/>
    <property type="project" value="UniProtKB-SubCell"/>
</dbReference>
<dbReference type="PANTHER" id="PTHR45967:SF2">
    <property type="entry name" value="BZIP TRANSCRIPTION FACTOR 68"/>
    <property type="match status" value="1"/>
</dbReference>
<feature type="region of interest" description="Disordered" evidence="7">
    <location>
        <begin position="215"/>
        <end position="235"/>
    </location>
</feature>
<dbReference type="GeneID" id="105053811"/>
<dbReference type="Pfam" id="PF00170">
    <property type="entry name" value="bZIP_1"/>
    <property type="match status" value="1"/>
</dbReference>
<evidence type="ECO:0000256" key="6">
    <source>
        <dbReference type="ARBA" id="ARBA00023242"/>
    </source>
</evidence>
<reference evidence="10 11" key="1">
    <citation type="submission" date="2025-04" db="UniProtKB">
        <authorList>
            <consortium name="RefSeq"/>
        </authorList>
    </citation>
    <scope>IDENTIFICATION</scope>
</reference>
<evidence type="ECO:0000256" key="2">
    <source>
        <dbReference type="ARBA" id="ARBA00007163"/>
    </source>
</evidence>
<dbReference type="OrthoDB" id="1642657at2759"/>
<evidence type="ECO:0000256" key="1">
    <source>
        <dbReference type="ARBA" id="ARBA00004123"/>
    </source>
</evidence>
<dbReference type="GO" id="GO:0003700">
    <property type="term" value="F:DNA-binding transcription factor activity"/>
    <property type="evidence" value="ECO:0007669"/>
    <property type="project" value="InterPro"/>
</dbReference>
<dbReference type="InterPro" id="IPR004827">
    <property type="entry name" value="bZIP"/>
</dbReference>
<dbReference type="InterPro" id="IPR012900">
    <property type="entry name" value="MFMR"/>
</dbReference>
<evidence type="ECO:0000313" key="12">
    <source>
        <dbReference type="RefSeq" id="XP_029123149.1"/>
    </source>
</evidence>
<dbReference type="PROSITE" id="PS00036">
    <property type="entry name" value="BZIP_BASIC"/>
    <property type="match status" value="1"/>
</dbReference>
<dbReference type="GO" id="GO:0000976">
    <property type="term" value="F:transcription cis-regulatory region binding"/>
    <property type="evidence" value="ECO:0007669"/>
    <property type="project" value="UniProtKB-ARBA"/>
</dbReference>
<comment type="similarity">
    <text evidence="2">Belongs to the bZIP family.</text>
</comment>
<dbReference type="RefSeq" id="XP_029123148.1">
    <property type="nucleotide sequence ID" value="XM_029267315.1"/>
</dbReference>
<dbReference type="Gene3D" id="1.20.5.170">
    <property type="match status" value="1"/>
</dbReference>
<dbReference type="SUPFAM" id="SSF57959">
    <property type="entry name" value="Leucine zipper domain"/>
    <property type="match status" value="1"/>
</dbReference>
<evidence type="ECO:0000313" key="11">
    <source>
        <dbReference type="RefSeq" id="XP_029123148.1"/>
    </source>
</evidence>
<name>A0A8N4IBC8_ELAGV</name>
<dbReference type="AlphaFoldDB" id="A0A8N4IBC8"/>
<evidence type="ECO:0000259" key="8">
    <source>
        <dbReference type="PROSITE" id="PS50217"/>
    </source>
</evidence>
<feature type="compositionally biased region" description="Low complexity" evidence="7">
    <location>
        <begin position="169"/>
        <end position="191"/>
    </location>
</feature>
<keyword evidence="4" id="KW-0238">DNA-binding</keyword>
<keyword evidence="9" id="KW-1185">Reference proteome</keyword>
<feature type="region of interest" description="Disordered" evidence="7">
    <location>
        <begin position="1"/>
        <end position="39"/>
    </location>
</feature>
<dbReference type="RefSeq" id="XP_029123149.1">
    <property type="nucleotide sequence ID" value="XM_029267316.1"/>
</dbReference>
<dbReference type="RefSeq" id="XP_029123147.1">
    <property type="nucleotide sequence ID" value="XM_029267314.1"/>
</dbReference>
<sequence length="425" mass="44893">MGTSESDAPPKAPKTSGAQEQPPATSSSPTTTMYPDWSGFQAYSPIPPHGFFHSPVASSPQAHPYMWGAQHLMPPFGTPPPPYVMYPHGGLYAHPSIPPGSHPFGPYAVPSTNGNPEASGAVTTGMEGDGKSSEGKERSPIKRSKGSLGSLNMITGKNNDLGKTSGAANGVFSQSSESGSEGSSDGSDVNSQNLLQDSQAKMCGGRDSFDAEVSQNDTTARGSQNGVSRAPTQAAASQTIPIMPMPVAGVPGMVAGPTTNLNIGMDYWNASNPPTIPPVRGKAPAATVAGAMVPGGLVGSRENVPSELWIQDERELKRQKRKQSNRESARRSRLRKQAECEELARRVEALKEENTALRAEVDRMRKDYEQLLAQNASLKEKLGEPTKGSEDAKLDENNQDSVDDTQKHSDSIVKAGQPDSAPSGC</sequence>
<dbReference type="KEGG" id="egu:105053811"/>
<dbReference type="Pfam" id="PF07777">
    <property type="entry name" value="MFMR"/>
    <property type="match status" value="1"/>
</dbReference>
<dbReference type="RefSeq" id="XP_029123150.1">
    <property type="nucleotide sequence ID" value="XM_029267317.1"/>
</dbReference>
<accession>A0A8N4IBC8</accession>
<evidence type="ECO:0000256" key="5">
    <source>
        <dbReference type="ARBA" id="ARBA00023163"/>
    </source>
</evidence>
<dbReference type="PANTHER" id="PTHR45967">
    <property type="entry name" value="G-BOX-BINDING FACTOR 3-RELATED"/>
    <property type="match status" value="1"/>
</dbReference>
<feature type="domain" description="BZIP" evidence="8">
    <location>
        <begin position="315"/>
        <end position="378"/>
    </location>
</feature>
<evidence type="ECO:0000256" key="4">
    <source>
        <dbReference type="ARBA" id="ARBA00023125"/>
    </source>
</evidence>
<dbReference type="Proteomes" id="UP000504607">
    <property type="component" value="Chromosome 11"/>
</dbReference>
<feature type="region of interest" description="Disordered" evidence="7">
    <location>
        <begin position="376"/>
        <end position="425"/>
    </location>
</feature>
<dbReference type="InterPro" id="IPR046347">
    <property type="entry name" value="bZIP_sf"/>
</dbReference>
<feature type="compositionally biased region" description="Basic and acidic residues" evidence="7">
    <location>
        <begin position="378"/>
        <end position="396"/>
    </location>
</feature>
<evidence type="ECO:0000256" key="3">
    <source>
        <dbReference type="ARBA" id="ARBA00023015"/>
    </source>
</evidence>
<evidence type="ECO:0000313" key="10">
    <source>
        <dbReference type="RefSeq" id="XP_029123147.1"/>
    </source>
</evidence>
<feature type="compositionally biased region" description="Basic and acidic residues" evidence="7">
    <location>
        <begin position="324"/>
        <end position="336"/>
    </location>
</feature>
<feature type="compositionally biased region" description="Low complexity" evidence="7">
    <location>
        <begin position="22"/>
        <end position="32"/>
    </location>
</feature>
<protein>
    <submittedName>
        <fullName evidence="10 11">BZIP transcription factor 68 isoform X1</fullName>
    </submittedName>
</protein>
<proteinExistence type="inferred from homology"/>
<feature type="compositionally biased region" description="Polar residues" evidence="7">
    <location>
        <begin position="147"/>
        <end position="162"/>
    </location>
</feature>
<dbReference type="PROSITE" id="PS50217">
    <property type="entry name" value="BZIP"/>
    <property type="match status" value="1"/>
</dbReference>
<dbReference type="CDD" id="cd14702">
    <property type="entry name" value="bZIP_plant_GBF1"/>
    <property type="match status" value="1"/>
</dbReference>
<organism evidence="9 10">
    <name type="scientific">Elaeis guineensis var. tenera</name>
    <name type="common">Oil palm</name>
    <dbReference type="NCBI Taxonomy" id="51953"/>
    <lineage>
        <taxon>Eukaryota</taxon>
        <taxon>Viridiplantae</taxon>
        <taxon>Streptophyta</taxon>
        <taxon>Embryophyta</taxon>
        <taxon>Tracheophyta</taxon>
        <taxon>Spermatophyta</taxon>
        <taxon>Magnoliopsida</taxon>
        <taxon>Liliopsida</taxon>
        <taxon>Arecaceae</taxon>
        <taxon>Arecoideae</taxon>
        <taxon>Cocoseae</taxon>
        <taxon>Elaeidinae</taxon>
        <taxon>Elaeis</taxon>
    </lineage>
</organism>
<dbReference type="InterPro" id="IPR045314">
    <property type="entry name" value="bZIP_plant_GBF1"/>
</dbReference>
<dbReference type="InterPro" id="IPR044827">
    <property type="entry name" value="GBF-like"/>
</dbReference>
<feature type="region of interest" description="Disordered" evidence="7">
    <location>
        <begin position="315"/>
        <end position="336"/>
    </location>
</feature>
<evidence type="ECO:0000313" key="9">
    <source>
        <dbReference type="Proteomes" id="UP000504607"/>
    </source>
</evidence>
<dbReference type="Pfam" id="PF16596">
    <property type="entry name" value="MFMR_assoc"/>
    <property type="match status" value="1"/>
</dbReference>
<feature type="region of interest" description="Disordered" evidence="7">
    <location>
        <begin position="110"/>
        <end position="191"/>
    </location>
</feature>
<gene>
    <name evidence="10 11 12 13" type="primary">LOC105053811</name>
</gene>
<dbReference type="SMART" id="SM00338">
    <property type="entry name" value="BRLZ"/>
    <property type="match status" value="1"/>
</dbReference>